<evidence type="ECO:0000313" key="7">
    <source>
        <dbReference type="EMBL" id="TXK13099.1"/>
    </source>
</evidence>
<proteinExistence type="inferred from homology"/>
<evidence type="ECO:0000313" key="8">
    <source>
        <dbReference type="Proteomes" id="UP000321034"/>
    </source>
</evidence>
<evidence type="ECO:0000256" key="2">
    <source>
        <dbReference type="ARBA" id="ARBA00022801"/>
    </source>
</evidence>
<evidence type="ECO:0000259" key="6">
    <source>
        <dbReference type="Pfam" id="PF02837"/>
    </source>
</evidence>
<name>A0A5C8I4B7_9MICO</name>
<dbReference type="GO" id="GO:0005975">
    <property type="term" value="P:carbohydrate metabolic process"/>
    <property type="evidence" value="ECO:0007669"/>
    <property type="project" value="InterPro"/>
</dbReference>
<dbReference type="Pfam" id="PF00703">
    <property type="entry name" value="Glyco_hydro_2"/>
    <property type="match status" value="1"/>
</dbReference>
<dbReference type="InterPro" id="IPR006104">
    <property type="entry name" value="Glyco_hydro_2_N"/>
</dbReference>
<dbReference type="InterPro" id="IPR051913">
    <property type="entry name" value="GH2_Domain-Containing"/>
</dbReference>
<dbReference type="EMBL" id="VRSV01000001">
    <property type="protein sequence ID" value="TXK13099.1"/>
    <property type="molecule type" value="Genomic_DNA"/>
</dbReference>
<keyword evidence="8" id="KW-1185">Reference proteome</keyword>
<dbReference type="GO" id="GO:0004553">
    <property type="term" value="F:hydrolase activity, hydrolyzing O-glycosyl compounds"/>
    <property type="evidence" value="ECO:0007669"/>
    <property type="project" value="InterPro"/>
</dbReference>
<dbReference type="Gene3D" id="3.20.20.80">
    <property type="entry name" value="Glycosidases"/>
    <property type="match status" value="1"/>
</dbReference>
<dbReference type="OrthoDB" id="9758603at2"/>
<organism evidence="7 8">
    <name type="scientific">Microbacterium hatanonis</name>
    <dbReference type="NCBI Taxonomy" id="404366"/>
    <lineage>
        <taxon>Bacteria</taxon>
        <taxon>Bacillati</taxon>
        <taxon>Actinomycetota</taxon>
        <taxon>Actinomycetes</taxon>
        <taxon>Micrococcales</taxon>
        <taxon>Microbacteriaceae</taxon>
        <taxon>Microbacterium</taxon>
    </lineage>
</organism>
<dbReference type="Proteomes" id="UP000321034">
    <property type="component" value="Unassembled WGS sequence"/>
</dbReference>
<feature type="domain" description="Glycoside hydrolase family 2 immunoglobulin-like beta-sandwich" evidence="4">
    <location>
        <begin position="173"/>
        <end position="254"/>
    </location>
</feature>
<dbReference type="InterPro" id="IPR017853">
    <property type="entry name" value="GH"/>
</dbReference>
<reference evidence="7 8" key="1">
    <citation type="submission" date="2019-08" db="EMBL/GenBank/DDBJ databases">
        <authorList>
            <person name="Dong K."/>
        </authorList>
    </citation>
    <scope>NUCLEOTIDE SEQUENCE [LARGE SCALE GENOMIC DNA]</scope>
    <source>
        <strain evidence="7 8">JCM14558</strain>
    </source>
</reference>
<feature type="domain" description="Glycoside hydrolase family 2 catalytic" evidence="5">
    <location>
        <begin position="262"/>
        <end position="550"/>
    </location>
</feature>
<evidence type="ECO:0000256" key="1">
    <source>
        <dbReference type="ARBA" id="ARBA00007401"/>
    </source>
</evidence>
<protein>
    <submittedName>
        <fullName evidence="7">Glycoside hydrolase family 2 protein</fullName>
    </submittedName>
</protein>
<dbReference type="InterPro" id="IPR006102">
    <property type="entry name" value="Ig-like_GH2"/>
</dbReference>
<dbReference type="InterPro" id="IPR006103">
    <property type="entry name" value="Glyco_hydro_2_cat"/>
</dbReference>
<dbReference type="InterPro" id="IPR036156">
    <property type="entry name" value="Beta-gal/glucu_dom_sf"/>
</dbReference>
<dbReference type="SUPFAM" id="SSF49785">
    <property type="entry name" value="Galactose-binding domain-like"/>
    <property type="match status" value="1"/>
</dbReference>
<comment type="similarity">
    <text evidence="1">Belongs to the glycosyl hydrolase 2 family.</text>
</comment>
<dbReference type="SUPFAM" id="SSF49303">
    <property type="entry name" value="beta-Galactosidase/glucuronidase domain"/>
    <property type="match status" value="1"/>
</dbReference>
<dbReference type="SUPFAM" id="SSF51445">
    <property type="entry name" value="(Trans)glycosidases"/>
    <property type="match status" value="1"/>
</dbReference>
<dbReference type="PANTHER" id="PTHR42732">
    <property type="entry name" value="BETA-GALACTOSIDASE"/>
    <property type="match status" value="1"/>
</dbReference>
<evidence type="ECO:0000259" key="5">
    <source>
        <dbReference type="Pfam" id="PF02836"/>
    </source>
</evidence>
<keyword evidence="3" id="KW-0326">Glycosidase</keyword>
<feature type="domain" description="Glycosyl hydrolases family 2 sugar binding" evidence="6">
    <location>
        <begin position="70"/>
        <end position="152"/>
    </location>
</feature>
<dbReference type="Pfam" id="PF02836">
    <property type="entry name" value="Glyco_hydro_2_C"/>
    <property type="match status" value="1"/>
</dbReference>
<dbReference type="AlphaFoldDB" id="A0A5C8I4B7"/>
<accession>A0A5C8I4B7</accession>
<dbReference type="Gene3D" id="2.60.40.10">
    <property type="entry name" value="Immunoglobulins"/>
    <property type="match status" value="2"/>
</dbReference>
<dbReference type="InterPro" id="IPR006101">
    <property type="entry name" value="Glyco_hydro_2"/>
</dbReference>
<comment type="caution">
    <text evidence="7">The sequence shown here is derived from an EMBL/GenBank/DDBJ whole genome shotgun (WGS) entry which is preliminary data.</text>
</comment>
<dbReference type="Gene3D" id="2.60.120.260">
    <property type="entry name" value="Galactose-binding domain-like"/>
    <property type="match status" value="1"/>
</dbReference>
<dbReference type="RefSeq" id="WP_147893780.1">
    <property type="nucleotide sequence ID" value="NZ_BAAANR010000001.1"/>
</dbReference>
<dbReference type="InterPro" id="IPR013783">
    <property type="entry name" value="Ig-like_fold"/>
</dbReference>
<evidence type="ECO:0000259" key="4">
    <source>
        <dbReference type="Pfam" id="PF00703"/>
    </source>
</evidence>
<evidence type="ECO:0000256" key="3">
    <source>
        <dbReference type="ARBA" id="ARBA00023295"/>
    </source>
</evidence>
<gene>
    <name evidence="7" type="ORF">FVP77_06650</name>
</gene>
<dbReference type="PANTHER" id="PTHR42732:SF1">
    <property type="entry name" value="BETA-MANNOSIDASE"/>
    <property type="match status" value="1"/>
</dbReference>
<sequence length="739" mass="81606">MTPGLRHSTVFNDGWTFVPEEVDPSSAGGISGEAVTLPHTWNAQDGTDGGNDYRRGVSSYIKQFAAADDDQQRWLEFRGVNSSARVFLNGTLVGTHEGGYSTFRVDLSEVVAPQNTLVVLVDNGPNETSYPQRADFTFYGGVYRDVYLIEVPRAHFALDDSGGPGVVATVHLDGANASVTLNAQVSGGDAVHFFIHGVGEVVAPVTKGVATASVEIASVRRWHGVRDPYLYSLEATLLVGEQAVDDVALRFGCREFAVDPDRGFILNGEDYPLRGVSRHQDWEGVGNAITAEHMDADLELLRELGATTVRLAHYQHDQGFYDRCDEAGIVVWAEIPQISDFLPLGKSDAERQLTDLIVQNRHHASIVCWGLSNEITITRNTPEILTAHQELNALAHRLDPTRLTAIANVFVLDPSDPLATVTDVMSYNIYYGWYVGDFSDNEKWLDEFRAEHPGVAVGISEYGADANPRFQTANPVRGDYSEQFQAAYHEHMLTIIAERPWLWATHVWNLADFGVDGRNEGEFPGRNQKGLVSFDRSLKKDAFYLYKAAWSTQPFVHIAGRRYEDRAEEVTQVTVYSNYDEVSLWCDGQLVGQQSGTRVFRFPVPLSGDHELVARAGDTSDSIRIRRVATPNEQYSMEVAEVTNWFEADELPAPDGFYSIRDTLGDIKQSPGGAALIEQLMSRMAGGASHVAENMMTTEVAQYVLSRMTFQAVLQQAPGSVSREQVSALNAALNQISRV</sequence>
<dbReference type="Pfam" id="PF02837">
    <property type="entry name" value="Glyco_hydro_2_N"/>
    <property type="match status" value="1"/>
</dbReference>
<dbReference type="PRINTS" id="PR00132">
    <property type="entry name" value="GLHYDRLASE2"/>
</dbReference>
<keyword evidence="2 7" id="KW-0378">Hydrolase</keyword>
<dbReference type="InterPro" id="IPR008979">
    <property type="entry name" value="Galactose-bd-like_sf"/>
</dbReference>